<accession>A0AAV5TJD8</accession>
<evidence type="ECO:0000313" key="1">
    <source>
        <dbReference type="EMBL" id="GMS94512.1"/>
    </source>
</evidence>
<feature type="non-terminal residue" evidence="1">
    <location>
        <position position="1"/>
    </location>
</feature>
<dbReference type="PANTHER" id="PTHR47324:SF1">
    <property type="entry name" value="EGF-LIKE DOMAIN-CONTAINING PROTEIN-RELATED"/>
    <property type="match status" value="1"/>
</dbReference>
<feature type="non-terminal residue" evidence="1">
    <location>
        <position position="193"/>
    </location>
</feature>
<sequence length="193" mass="21589">VEPTSRDKCTSDLSDPGFRAFDDVANRFGGMTWHVQDRNKVYDVLYGHMNSTLYKSQLMLTLDREQCGNGLSKVIQLEKSTETLVFISNGRNVHLDIIAPDGQPVEPQIVTQESMFTVRQWLSPLAGAYRITITSIPPTAACSLRAYQASQKSLSSNPQTEAFWEISTDVDTDAIMYQPTAGMDNHPVFHIED</sequence>
<dbReference type="AlphaFoldDB" id="A0AAV5TJD8"/>
<gene>
    <name evidence="1" type="ORF">PENTCL1PPCAC_16687</name>
</gene>
<protein>
    <submittedName>
        <fullName evidence="1">Uncharacterized protein</fullName>
    </submittedName>
</protein>
<evidence type="ECO:0000313" key="2">
    <source>
        <dbReference type="Proteomes" id="UP001432027"/>
    </source>
</evidence>
<dbReference type="PANTHER" id="PTHR47324">
    <property type="entry name" value="PROTEIN IRG-7-RELATED"/>
    <property type="match status" value="1"/>
</dbReference>
<name>A0AAV5TJD8_9BILA</name>
<dbReference type="InterPro" id="IPR053295">
    <property type="entry name" value="Innate_immunity_reg"/>
</dbReference>
<keyword evidence="2" id="KW-1185">Reference proteome</keyword>
<proteinExistence type="predicted"/>
<dbReference type="EMBL" id="BTSX01000004">
    <property type="protein sequence ID" value="GMS94512.1"/>
    <property type="molecule type" value="Genomic_DNA"/>
</dbReference>
<dbReference type="Proteomes" id="UP001432027">
    <property type="component" value="Unassembled WGS sequence"/>
</dbReference>
<organism evidence="1 2">
    <name type="scientific">Pristionchus entomophagus</name>
    <dbReference type="NCBI Taxonomy" id="358040"/>
    <lineage>
        <taxon>Eukaryota</taxon>
        <taxon>Metazoa</taxon>
        <taxon>Ecdysozoa</taxon>
        <taxon>Nematoda</taxon>
        <taxon>Chromadorea</taxon>
        <taxon>Rhabditida</taxon>
        <taxon>Rhabditina</taxon>
        <taxon>Diplogasteromorpha</taxon>
        <taxon>Diplogasteroidea</taxon>
        <taxon>Neodiplogasteridae</taxon>
        <taxon>Pristionchus</taxon>
    </lineage>
</organism>
<comment type="caution">
    <text evidence="1">The sequence shown here is derived from an EMBL/GenBank/DDBJ whole genome shotgun (WGS) entry which is preliminary data.</text>
</comment>
<reference evidence="1" key="1">
    <citation type="submission" date="2023-10" db="EMBL/GenBank/DDBJ databases">
        <title>Genome assembly of Pristionchus species.</title>
        <authorList>
            <person name="Yoshida K."/>
            <person name="Sommer R.J."/>
        </authorList>
    </citation>
    <scope>NUCLEOTIDE SEQUENCE</scope>
    <source>
        <strain evidence="1">RS0144</strain>
    </source>
</reference>